<feature type="transmembrane region" description="Helical" evidence="1">
    <location>
        <begin position="37"/>
        <end position="57"/>
    </location>
</feature>
<organism evidence="2">
    <name type="scientific">Megaviridae environmental sample</name>
    <dbReference type="NCBI Taxonomy" id="1737588"/>
    <lineage>
        <taxon>Viruses</taxon>
        <taxon>Varidnaviria</taxon>
        <taxon>Bamfordvirae</taxon>
        <taxon>Nucleocytoviricota</taxon>
        <taxon>Megaviricetes</taxon>
        <taxon>Imitervirales</taxon>
        <taxon>Mimiviridae</taxon>
        <taxon>environmental samples</taxon>
    </lineage>
</organism>
<sequence length="145" mass="15816">MPNSLESSLFGASRPSIVYGHLVDPIPVSQSRGNSCLNVILVALVGVLFIMLLCRVLNISTFEGYNQSLPEPLDEPQNNDYNEFTPEKSDYKMECCSSTQWPVPGVKTNSKSGGSNIFSSTGCLCMTKEQRNILKTRGGNAESCD</sequence>
<dbReference type="EMBL" id="MN448270">
    <property type="protein sequence ID" value="QFG73770.1"/>
    <property type="molecule type" value="Genomic_DNA"/>
</dbReference>
<protein>
    <submittedName>
        <fullName evidence="2">Uncharacterized protein</fullName>
    </submittedName>
</protein>
<name>A0A5J6VIM4_9VIRU</name>
<keyword evidence="1" id="KW-0472">Membrane</keyword>
<reference evidence="2" key="1">
    <citation type="journal article" date="2019" name="Philos. Trans. R. Soc. Lond., B, Biol. Sci.">
        <title>Targeted metagenomic recovery of four divergent viruses reveals shared and distinctive characteristics of giant viruses of marine eukaryotes.</title>
        <authorList>
            <person name="Needham D.M."/>
            <person name="Poirier C."/>
            <person name="Hehenberger E."/>
            <person name="Jimenez V."/>
            <person name="Swalwell J.E."/>
            <person name="Santoro A.E."/>
            <person name="Worden A.Z."/>
        </authorList>
    </citation>
    <scope>NUCLEOTIDE SEQUENCE</scope>
    <source>
        <strain evidence="2">OPacV-662</strain>
    </source>
</reference>
<keyword evidence="1" id="KW-0812">Transmembrane</keyword>
<proteinExistence type="predicted"/>
<accession>A0A5J6VIM4</accession>
<keyword evidence="1" id="KW-1133">Transmembrane helix</keyword>
<evidence type="ECO:0000313" key="2">
    <source>
        <dbReference type="EMBL" id="QFG73770.1"/>
    </source>
</evidence>
<evidence type="ECO:0000256" key="1">
    <source>
        <dbReference type="SAM" id="Phobius"/>
    </source>
</evidence>